<evidence type="ECO:0000256" key="6">
    <source>
        <dbReference type="PROSITE-ProRule" id="PRU01091"/>
    </source>
</evidence>
<sequence>MDTLSFQLSTYSIEFANQQLTLLPKEFDLLHFLYRHPNQVFSRDKLLDAVWGEGTPTDRTVDDHIYRVRKKLGTLKSGIKINTIRGQGYCLIKGSSNEKTLKIEDPQFEEISESLLYTYHLYGNGQAIKSLLNNPAFGIEPPSSLRMPLAFMAGDYRSIIYDSSISFKEKSLFLLWVNLLLEGAKPACEYFNQVYTKQLFTPLQQPEFDTLSRILFLLLSRNFDKALEAIVFTEGKITSSNDGFYPFFRITKLMYAICMSDQREIDEEKALLKVFFTEKPYLREKGIFLIVTGIKELIETKKRSGLALIEEGIEIVEHSQFNSHMGLAIAIMRFFLEKECRDEALQLLVTNTSTAFFEPHQIEKLKNEIKSIFHRHL</sequence>
<protein>
    <submittedName>
        <fullName evidence="8">Winged helix-turn-helix domain-containing protein</fullName>
    </submittedName>
</protein>
<keyword evidence="5" id="KW-0804">Transcription</keyword>
<keyword evidence="4 6" id="KW-0238">DNA-binding</keyword>
<keyword evidence="2" id="KW-0902">Two-component regulatory system</keyword>
<feature type="domain" description="OmpR/PhoB-type" evidence="7">
    <location>
        <begin position="1"/>
        <end position="93"/>
    </location>
</feature>
<dbReference type="SMART" id="SM00862">
    <property type="entry name" value="Trans_reg_C"/>
    <property type="match status" value="1"/>
</dbReference>
<accession>A0AAJ2KRZ4</accession>
<dbReference type="CDD" id="cd00383">
    <property type="entry name" value="trans_reg_C"/>
    <property type="match status" value="1"/>
</dbReference>
<evidence type="ECO:0000313" key="8">
    <source>
        <dbReference type="EMBL" id="MDV2883782.1"/>
    </source>
</evidence>
<dbReference type="AlphaFoldDB" id="A0AAJ2KRZ4"/>
<dbReference type="GO" id="GO:0000976">
    <property type="term" value="F:transcription cis-regulatory region binding"/>
    <property type="evidence" value="ECO:0007669"/>
    <property type="project" value="TreeGrafter"/>
</dbReference>
<organism evidence="8 9">
    <name type="scientific">Alkalihalophilus pseudofirmus</name>
    <name type="common">Bacillus pseudofirmus</name>
    <dbReference type="NCBI Taxonomy" id="79885"/>
    <lineage>
        <taxon>Bacteria</taxon>
        <taxon>Bacillati</taxon>
        <taxon>Bacillota</taxon>
        <taxon>Bacilli</taxon>
        <taxon>Bacillales</taxon>
        <taxon>Bacillaceae</taxon>
        <taxon>Alkalihalophilus</taxon>
    </lineage>
</organism>
<dbReference type="GO" id="GO:0000156">
    <property type="term" value="F:phosphorelay response regulator activity"/>
    <property type="evidence" value="ECO:0007669"/>
    <property type="project" value="TreeGrafter"/>
</dbReference>
<comment type="caution">
    <text evidence="8">The sequence shown here is derived from an EMBL/GenBank/DDBJ whole genome shotgun (WGS) entry which is preliminary data.</text>
</comment>
<reference evidence="8" key="1">
    <citation type="submission" date="2023-10" db="EMBL/GenBank/DDBJ databases">
        <title>Screening of Alkalihalophilus pseudofirmusBZ-TG-HK211 and Its Alleviation of Salt Stress on Rapeseed Growth.</title>
        <authorList>
            <person name="Zhao B."/>
            <person name="Guo T."/>
        </authorList>
    </citation>
    <scope>NUCLEOTIDE SEQUENCE</scope>
    <source>
        <strain evidence="8">BZ-TG-HK211</strain>
    </source>
</reference>
<dbReference type="InterPro" id="IPR039420">
    <property type="entry name" value="WalR-like"/>
</dbReference>
<evidence type="ECO:0000259" key="7">
    <source>
        <dbReference type="PROSITE" id="PS51755"/>
    </source>
</evidence>
<dbReference type="Gene3D" id="1.10.10.10">
    <property type="entry name" value="Winged helix-like DNA-binding domain superfamily/Winged helix DNA-binding domain"/>
    <property type="match status" value="1"/>
</dbReference>
<gene>
    <name evidence="8" type="ORF">RYX45_01215</name>
</gene>
<dbReference type="InterPro" id="IPR036388">
    <property type="entry name" value="WH-like_DNA-bd_sf"/>
</dbReference>
<dbReference type="PROSITE" id="PS51755">
    <property type="entry name" value="OMPR_PHOB"/>
    <property type="match status" value="1"/>
</dbReference>
<evidence type="ECO:0000256" key="4">
    <source>
        <dbReference type="ARBA" id="ARBA00023125"/>
    </source>
</evidence>
<feature type="DNA-binding region" description="OmpR/PhoB-type" evidence="6">
    <location>
        <begin position="1"/>
        <end position="93"/>
    </location>
</feature>
<dbReference type="PANTHER" id="PTHR48111:SF1">
    <property type="entry name" value="TWO-COMPONENT RESPONSE REGULATOR ORR33"/>
    <property type="match status" value="1"/>
</dbReference>
<dbReference type="InterPro" id="IPR001867">
    <property type="entry name" value="OmpR/PhoB-type_DNA-bd"/>
</dbReference>
<proteinExistence type="predicted"/>
<dbReference type="InterPro" id="IPR016032">
    <property type="entry name" value="Sig_transdc_resp-reg_C-effctor"/>
</dbReference>
<dbReference type="GO" id="GO:0032993">
    <property type="term" value="C:protein-DNA complex"/>
    <property type="evidence" value="ECO:0007669"/>
    <property type="project" value="TreeGrafter"/>
</dbReference>
<dbReference type="Proteomes" id="UP001285636">
    <property type="component" value="Unassembled WGS sequence"/>
</dbReference>
<dbReference type="RefSeq" id="WP_323465633.1">
    <property type="nucleotide sequence ID" value="NZ_CP144224.1"/>
</dbReference>
<dbReference type="SUPFAM" id="SSF46894">
    <property type="entry name" value="C-terminal effector domain of the bipartite response regulators"/>
    <property type="match status" value="1"/>
</dbReference>
<evidence type="ECO:0000256" key="3">
    <source>
        <dbReference type="ARBA" id="ARBA00023015"/>
    </source>
</evidence>
<dbReference type="PANTHER" id="PTHR48111">
    <property type="entry name" value="REGULATOR OF RPOS"/>
    <property type="match status" value="1"/>
</dbReference>
<evidence type="ECO:0000313" key="9">
    <source>
        <dbReference type="Proteomes" id="UP001285636"/>
    </source>
</evidence>
<keyword evidence="1" id="KW-0597">Phosphoprotein</keyword>
<evidence type="ECO:0000256" key="5">
    <source>
        <dbReference type="ARBA" id="ARBA00023163"/>
    </source>
</evidence>
<name>A0AAJ2KRZ4_ALKPS</name>
<dbReference type="GO" id="GO:0006355">
    <property type="term" value="P:regulation of DNA-templated transcription"/>
    <property type="evidence" value="ECO:0007669"/>
    <property type="project" value="InterPro"/>
</dbReference>
<evidence type="ECO:0000256" key="1">
    <source>
        <dbReference type="ARBA" id="ARBA00022553"/>
    </source>
</evidence>
<dbReference type="Pfam" id="PF00486">
    <property type="entry name" value="Trans_reg_C"/>
    <property type="match status" value="1"/>
</dbReference>
<evidence type="ECO:0000256" key="2">
    <source>
        <dbReference type="ARBA" id="ARBA00023012"/>
    </source>
</evidence>
<dbReference type="GO" id="GO:0005829">
    <property type="term" value="C:cytosol"/>
    <property type="evidence" value="ECO:0007669"/>
    <property type="project" value="TreeGrafter"/>
</dbReference>
<dbReference type="EMBL" id="JAWJAY010000001">
    <property type="protein sequence ID" value="MDV2883782.1"/>
    <property type="molecule type" value="Genomic_DNA"/>
</dbReference>
<keyword evidence="3" id="KW-0805">Transcription regulation</keyword>